<feature type="transmembrane region" description="Helical" evidence="1">
    <location>
        <begin position="214"/>
        <end position="232"/>
    </location>
</feature>
<feature type="domain" description="TRAP C4-dicarboxylate transport system permease DctM subunit" evidence="2">
    <location>
        <begin position="27"/>
        <end position="397"/>
    </location>
</feature>
<dbReference type="InterPro" id="IPR011853">
    <property type="entry name" value="TRAP_DctM-Dct_fused"/>
</dbReference>
<evidence type="ECO:0000256" key="1">
    <source>
        <dbReference type="SAM" id="Phobius"/>
    </source>
</evidence>
<dbReference type="EMBL" id="UINC01087703">
    <property type="protein sequence ID" value="SVC37288.1"/>
    <property type="molecule type" value="Genomic_DNA"/>
</dbReference>
<feature type="transmembrane region" description="Helical" evidence="1">
    <location>
        <begin position="375"/>
        <end position="393"/>
    </location>
</feature>
<dbReference type="NCBIfam" id="TIGR02123">
    <property type="entry name" value="TRAP_fused"/>
    <property type="match status" value="1"/>
</dbReference>
<feature type="non-terminal residue" evidence="3">
    <location>
        <position position="1"/>
    </location>
</feature>
<evidence type="ECO:0000259" key="2">
    <source>
        <dbReference type="Pfam" id="PF06808"/>
    </source>
</evidence>
<gene>
    <name evidence="3" type="ORF">METZ01_LOCUS290142</name>
</gene>
<accession>A0A382LKH5</accession>
<proteinExistence type="predicted"/>
<feature type="transmembrane region" description="Helical" evidence="1">
    <location>
        <begin position="315"/>
        <end position="332"/>
    </location>
</feature>
<organism evidence="3">
    <name type="scientific">marine metagenome</name>
    <dbReference type="NCBI Taxonomy" id="408172"/>
    <lineage>
        <taxon>unclassified sequences</taxon>
        <taxon>metagenomes</taxon>
        <taxon>ecological metagenomes</taxon>
    </lineage>
</organism>
<name>A0A382LKH5_9ZZZZ</name>
<feature type="transmembrane region" description="Helical" evidence="1">
    <location>
        <begin position="134"/>
        <end position="155"/>
    </location>
</feature>
<feature type="transmembrane region" description="Helical" evidence="1">
    <location>
        <begin position="253"/>
        <end position="271"/>
    </location>
</feature>
<keyword evidence="1" id="KW-0812">Transmembrane</keyword>
<dbReference type="Pfam" id="PF06808">
    <property type="entry name" value="DctM"/>
    <property type="match status" value="1"/>
</dbReference>
<keyword evidence="1" id="KW-1133">Transmembrane helix</keyword>
<dbReference type="AlphaFoldDB" id="A0A382LKH5"/>
<feature type="transmembrane region" description="Helical" evidence="1">
    <location>
        <begin position="344"/>
        <end position="368"/>
    </location>
</feature>
<evidence type="ECO:0000313" key="3">
    <source>
        <dbReference type="EMBL" id="SVC37288.1"/>
    </source>
</evidence>
<feature type="transmembrane region" description="Helical" evidence="1">
    <location>
        <begin position="277"/>
        <end position="294"/>
    </location>
</feature>
<dbReference type="InterPro" id="IPR010656">
    <property type="entry name" value="DctM"/>
</dbReference>
<sequence>KNYNYIVERYPYITDLTITDWIVGMVAITLAMEACRRAVGITLVALLALFLVHCLFGPYFPGPLNQAAVDPMRLVDHLFFTTQGLYGSITGISATYVLMFVLLGAVLEKARGGDLFMNLAAGLMGQQPGGPGKAAVLASGLFGSISGAAVANVYATGTFTIPLMIKTGFKRQFAAAVEAVASASGQLVPPIMGSAAFLIADFTQTPYVQVAKSAALPAFLYLFAVYFMVHLETKKFDLPAMELDQVRKARRDIRLDIHMLLVLVVVVILLIDRTTPFYAAFAGVVCTVLFSFLRPHTQLSLRSLIGAFEVGARRIAPIAAALFIAALIVGTIELSGLGLRFTSILINITGGNLLLTLLLVMVSCIILGMGLPTSAAYMIVAIFGAPALIKLGIEPLAA</sequence>
<feature type="non-terminal residue" evidence="3">
    <location>
        <position position="398"/>
    </location>
</feature>
<keyword evidence="1" id="KW-0472">Membrane</keyword>
<feature type="transmembrane region" description="Helical" evidence="1">
    <location>
        <begin position="80"/>
        <end position="107"/>
    </location>
</feature>
<feature type="transmembrane region" description="Helical" evidence="1">
    <location>
        <begin position="38"/>
        <end position="60"/>
    </location>
</feature>
<dbReference type="PANTHER" id="PTHR43849">
    <property type="entry name" value="BLL3936 PROTEIN"/>
    <property type="match status" value="1"/>
</dbReference>
<dbReference type="PANTHER" id="PTHR43849:SF2">
    <property type="entry name" value="BLL3936 PROTEIN"/>
    <property type="match status" value="1"/>
</dbReference>
<reference evidence="3" key="1">
    <citation type="submission" date="2018-05" db="EMBL/GenBank/DDBJ databases">
        <authorList>
            <person name="Lanie J.A."/>
            <person name="Ng W.-L."/>
            <person name="Kazmierczak K.M."/>
            <person name="Andrzejewski T.M."/>
            <person name="Davidsen T.M."/>
            <person name="Wayne K.J."/>
            <person name="Tettelin H."/>
            <person name="Glass J.I."/>
            <person name="Rusch D."/>
            <person name="Podicherti R."/>
            <person name="Tsui H.-C.T."/>
            <person name="Winkler M.E."/>
        </authorList>
    </citation>
    <scope>NUCLEOTIDE SEQUENCE</scope>
</reference>
<protein>
    <recommendedName>
        <fullName evidence="2">TRAP C4-dicarboxylate transport system permease DctM subunit domain-containing protein</fullName>
    </recommendedName>
</protein>